<evidence type="ECO:0000313" key="4">
    <source>
        <dbReference type="Proteomes" id="UP000516134"/>
    </source>
</evidence>
<organism evidence="3 4">
    <name type="scientific">Sphingomonas daechungensis</name>
    <dbReference type="NCBI Taxonomy" id="1176646"/>
    <lineage>
        <taxon>Bacteria</taxon>
        <taxon>Pseudomonadati</taxon>
        <taxon>Pseudomonadota</taxon>
        <taxon>Alphaproteobacteria</taxon>
        <taxon>Sphingomonadales</taxon>
        <taxon>Sphingomonadaceae</taxon>
        <taxon>Sphingomonas</taxon>
    </lineage>
</organism>
<evidence type="ECO:0000256" key="1">
    <source>
        <dbReference type="SAM" id="Phobius"/>
    </source>
</evidence>
<dbReference type="InterPro" id="IPR013424">
    <property type="entry name" value="Ice-binding_C"/>
</dbReference>
<dbReference type="Pfam" id="PF07589">
    <property type="entry name" value="PEP-CTERM"/>
    <property type="match status" value="1"/>
</dbReference>
<proteinExistence type="predicted"/>
<dbReference type="NCBIfam" id="NF035944">
    <property type="entry name" value="PEPxxWA-CTERM"/>
    <property type="match status" value="1"/>
</dbReference>
<reference evidence="3 4" key="1">
    <citation type="submission" date="2020-08" db="EMBL/GenBank/DDBJ databases">
        <title>Genome sequence of Sphingomonas daechungensis KACC 18115T.</title>
        <authorList>
            <person name="Hyun D.-W."/>
            <person name="Bae J.-W."/>
        </authorList>
    </citation>
    <scope>NUCLEOTIDE SEQUENCE [LARGE SCALE GENOMIC DNA]</scope>
    <source>
        <strain evidence="3 4">KACC 18115</strain>
    </source>
</reference>
<evidence type="ECO:0000259" key="2">
    <source>
        <dbReference type="Pfam" id="PF07589"/>
    </source>
</evidence>
<keyword evidence="1" id="KW-1133">Transmembrane helix</keyword>
<sequence>MGTSRLNAIDIVAVALGIGTAAPSAASVIWVNGHGDVPGTTTTYICSQTPFPSAPPACPSTQIAWSFPFSVTVAVDPDALTLAPASFHNLQVGNFFFADFSIALLGLDQWGNYIFEGQDLSISGTTNLHPCFGGADPCTIDMSAFSGRTFTVEQIDPKPVPEPTTWLTMLLGFVAIGSLLRRTSKRSHNRVPSLLHWGYGRSHLPPLETSEQGT</sequence>
<feature type="domain" description="Ice-binding protein C-terminal" evidence="2">
    <location>
        <begin position="159"/>
        <end position="182"/>
    </location>
</feature>
<dbReference type="Proteomes" id="UP000516134">
    <property type="component" value="Chromosome"/>
</dbReference>
<name>A0ABX6T216_9SPHN</name>
<evidence type="ECO:0000313" key="3">
    <source>
        <dbReference type="EMBL" id="QNP43886.1"/>
    </source>
</evidence>
<protein>
    <submittedName>
        <fullName evidence="3">PEPxxWA-CTERM sorting domain-containing protein</fullName>
    </submittedName>
</protein>
<feature type="transmembrane region" description="Helical" evidence="1">
    <location>
        <begin position="163"/>
        <end position="180"/>
    </location>
</feature>
<dbReference type="NCBIfam" id="TIGR02595">
    <property type="entry name" value="PEP_CTERM"/>
    <property type="match status" value="1"/>
</dbReference>
<accession>A0ABX6T216</accession>
<gene>
    <name evidence="3" type="ORF">H9L15_04470</name>
</gene>
<keyword evidence="1" id="KW-0472">Membrane</keyword>
<keyword evidence="1" id="KW-0812">Transmembrane</keyword>
<keyword evidence="4" id="KW-1185">Reference proteome</keyword>
<dbReference type="EMBL" id="CP060780">
    <property type="protein sequence ID" value="QNP43886.1"/>
    <property type="molecule type" value="Genomic_DNA"/>
</dbReference>
<dbReference type="RefSeq" id="WP_187715310.1">
    <property type="nucleotide sequence ID" value="NZ_BAABJC010000001.1"/>
</dbReference>